<comment type="caution">
    <text evidence="1">The sequence shown here is derived from an EMBL/GenBank/DDBJ whole genome shotgun (WGS) entry which is preliminary data.</text>
</comment>
<evidence type="ECO:0000313" key="2">
    <source>
        <dbReference type="Proteomes" id="UP000308768"/>
    </source>
</evidence>
<reference evidence="1 2" key="1">
    <citation type="submission" date="2017-03" db="EMBL/GenBank/DDBJ databases">
        <title>Genomes of endolithic fungi from Antarctica.</title>
        <authorList>
            <person name="Coleine C."/>
            <person name="Masonjones S."/>
            <person name="Stajich J.E."/>
        </authorList>
    </citation>
    <scope>NUCLEOTIDE SEQUENCE [LARGE SCALE GENOMIC DNA]</scope>
    <source>
        <strain evidence="1 2">CCFEE 5187</strain>
    </source>
</reference>
<keyword evidence="2" id="KW-1185">Reference proteome</keyword>
<dbReference type="EMBL" id="NAJN01000183">
    <property type="protein sequence ID" value="TKA77552.1"/>
    <property type="molecule type" value="Genomic_DNA"/>
</dbReference>
<dbReference type="AlphaFoldDB" id="A0A4U0XK21"/>
<dbReference type="OrthoDB" id="5397734at2759"/>
<dbReference type="Proteomes" id="UP000308768">
    <property type="component" value="Unassembled WGS sequence"/>
</dbReference>
<evidence type="ECO:0000313" key="1">
    <source>
        <dbReference type="EMBL" id="TKA77552.1"/>
    </source>
</evidence>
<gene>
    <name evidence="1" type="ORF">B0A49_02779</name>
</gene>
<protein>
    <submittedName>
        <fullName evidence="1">Uncharacterized protein</fullName>
    </submittedName>
</protein>
<name>A0A4U0XK21_9PEZI</name>
<organism evidence="1 2">
    <name type="scientific">Cryomyces minteri</name>
    <dbReference type="NCBI Taxonomy" id="331657"/>
    <lineage>
        <taxon>Eukaryota</taxon>
        <taxon>Fungi</taxon>
        <taxon>Dikarya</taxon>
        <taxon>Ascomycota</taxon>
        <taxon>Pezizomycotina</taxon>
        <taxon>Dothideomycetes</taxon>
        <taxon>Dothideomycetes incertae sedis</taxon>
        <taxon>Cryomyces</taxon>
    </lineage>
</organism>
<proteinExistence type="predicted"/>
<accession>A0A4U0XK21</accession>
<sequence length="298" mass="32156">MGYSELDKKDTKTAPRDTCIGGADFLNHPRKRARASWLMLVITLAGVQSLAHSYPLPTVCSKSSNVPSNLKHAGRDRALPSSTLTPLKNIVASTTPGPGSREWFVWGEIPAPAIVHDIPFNDFLERAADPTLANLLRMEIINGSSNLGVNAIRGQLRRLPMYLDAAAGAAIGQLAVLLGLNLSSDEGAIADLVESLIQGWHINSDGRKAIAPATNAFAQALHDASEHPLTRRTELVERAMRAFVDGVDRAFDDLYWPRGAAGQKLTAKTARAVLPAPPRRLRSVTVVKTKRARVGLGR</sequence>